<proteinExistence type="predicted"/>
<evidence type="ECO:0000259" key="1">
    <source>
        <dbReference type="Pfam" id="PF10069"/>
    </source>
</evidence>
<protein>
    <recommendedName>
        <fullName evidence="1">DICT domain-containing protein</fullName>
    </recommendedName>
</protein>
<sequence length="239" mass="26309">MTVSTLLRRFERSDVTMTVYGPSEATAVVERLESQGIDATWRKLPTGHEDAFAVIRRDGVFAETIPLTALQAFLCKPTVGSDDNGPPDSDPGRQLLHSALANTLLASLTPAQLLATSHEFEDRAYRVGEGVLRVSFQSLSIFRSQRARYETLASDTTLDIHVYGQDDWEPPPTTGITFHPLTDTALEQVWLLAFDAAGDDQNKCALVAEETDDGPFRGLWTYNPQLVDEIMAAVVAVDR</sequence>
<name>A0A0M9AKG4_9EURY</name>
<dbReference type="OrthoDB" id="302327at2157"/>
<reference evidence="2 4" key="1">
    <citation type="submission" date="2015-08" db="EMBL/GenBank/DDBJ databases">
        <title>Genomes of Isolates from Cabo Rojo, PR.</title>
        <authorList>
            <person name="Sanchez-Nieves R.L."/>
            <person name="Montalvo-Rodriguez R."/>
        </authorList>
    </citation>
    <scope>NUCLEOTIDE SEQUENCE [LARGE SCALE GENOMIC DNA]</scope>
    <source>
        <strain evidence="2 4">SL3</strain>
    </source>
</reference>
<dbReference type="PIRSF" id="PIRSF030471">
    <property type="entry name" value="STR_Vng0742h_prd"/>
    <property type="match status" value="1"/>
</dbReference>
<dbReference type="InterPro" id="IPR019278">
    <property type="entry name" value="DICT_dom"/>
</dbReference>
<gene>
    <name evidence="2" type="ORF">AMS69_13510</name>
    <name evidence="3" type="ORF">GOC83_13730</name>
</gene>
<comment type="caution">
    <text evidence="2">The sequence shown here is derived from an EMBL/GenBank/DDBJ whole genome shotgun (WGS) entry which is preliminary data.</text>
</comment>
<dbReference type="AlphaFoldDB" id="A0A0M9AKG4"/>
<dbReference type="STRING" id="1705562.AMS69_13510"/>
<feature type="domain" description="DICT" evidence="1">
    <location>
        <begin position="104"/>
        <end position="210"/>
    </location>
</feature>
<dbReference type="EMBL" id="WOWB01000001">
    <property type="protein sequence ID" value="NLV07192.1"/>
    <property type="molecule type" value="Genomic_DNA"/>
</dbReference>
<dbReference type="InterPro" id="IPR016954">
    <property type="entry name" value="Uncharacterised_Vng0742h"/>
</dbReference>
<dbReference type="Proteomes" id="UP000610611">
    <property type="component" value="Unassembled WGS sequence"/>
</dbReference>
<evidence type="ECO:0000313" key="4">
    <source>
        <dbReference type="Proteomes" id="UP000037729"/>
    </source>
</evidence>
<keyword evidence="4" id="KW-1185">Reference proteome</keyword>
<organism evidence="2 4">
    <name type="scientific">Haloarcula rubripromontorii</name>
    <dbReference type="NCBI Taxonomy" id="1705562"/>
    <lineage>
        <taxon>Archaea</taxon>
        <taxon>Methanobacteriati</taxon>
        <taxon>Methanobacteriota</taxon>
        <taxon>Stenosarchaea group</taxon>
        <taxon>Halobacteria</taxon>
        <taxon>Halobacteriales</taxon>
        <taxon>Haloarculaceae</taxon>
        <taxon>Haloarcula</taxon>
    </lineage>
</organism>
<accession>A0A0M9AKG4</accession>
<reference evidence="3" key="2">
    <citation type="submission" date="2019-12" db="EMBL/GenBank/DDBJ databases">
        <title>The whole-genome sequencing of Haloarcula japonica strain pws8.</title>
        <authorList>
            <person name="Verma D.K."/>
            <person name="Gopal K."/>
            <person name="Prasad E.S."/>
        </authorList>
    </citation>
    <scope>NUCLEOTIDE SEQUENCE</scope>
    <source>
        <strain evidence="3">Pws8</strain>
    </source>
</reference>
<evidence type="ECO:0000313" key="2">
    <source>
        <dbReference type="EMBL" id="KOX92665.1"/>
    </source>
</evidence>
<dbReference type="PATRIC" id="fig|1705562.3.peg.3293"/>
<dbReference type="RefSeq" id="WP_053968875.1">
    <property type="nucleotide sequence ID" value="NZ_LIUF01000004.1"/>
</dbReference>
<dbReference type="Pfam" id="PF10069">
    <property type="entry name" value="DICT"/>
    <property type="match status" value="1"/>
</dbReference>
<evidence type="ECO:0000313" key="3">
    <source>
        <dbReference type="EMBL" id="NLV07192.1"/>
    </source>
</evidence>
<dbReference type="Proteomes" id="UP000037729">
    <property type="component" value="Unassembled WGS sequence"/>
</dbReference>
<dbReference type="EMBL" id="LIUF01000004">
    <property type="protein sequence ID" value="KOX92665.1"/>
    <property type="molecule type" value="Genomic_DNA"/>
</dbReference>